<evidence type="ECO:0000256" key="1">
    <source>
        <dbReference type="SAM" id="SignalP"/>
    </source>
</evidence>
<evidence type="ECO:0000313" key="2">
    <source>
        <dbReference type="EMBL" id="KAK4443356.1"/>
    </source>
</evidence>
<accession>A0AAV9G755</accession>
<organism evidence="2 3">
    <name type="scientific">Podospora aff. communis PSN243</name>
    <dbReference type="NCBI Taxonomy" id="3040156"/>
    <lineage>
        <taxon>Eukaryota</taxon>
        <taxon>Fungi</taxon>
        <taxon>Dikarya</taxon>
        <taxon>Ascomycota</taxon>
        <taxon>Pezizomycotina</taxon>
        <taxon>Sordariomycetes</taxon>
        <taxon>Sordariomycetidae</taxon>
        <taxon>Sordariales</taxon>
        <taxon>Podosporaceae</taxon>
        <taxon>Podospora</taxon>
    </lineage>
</organism>
<proteinExistence type="predicted"/>
<evidence type="ECO:0000313" key="3">
    <source>
        <dbReference type="Proteomes" id="UP001321760"/>
    </source>
</evidence>
<dbReference type="AlphaFoldDB" id="A0AAV9G755"/>
<dbReference type="EMBL" id="MU865994">
    <property type="protein sequence ID" value="KAK4443356.1"/>
    <property type="molecule type" value="Genomic_DNA"/>
</dbReference>
<gene>
    <name evidence="2" type="ORF">QBC34DRAFT_499041</name>
</gene>
<keyword evidence="1" id="KW-0732">Signal</keyword>
<feature type="chain" id="PRO_5043742991" evidence="1">
    <location>
        <begin position="24"/>
        <end position="113"/>
    </location>
</feature>
<keyword evidence="3" id="KW-1185">Reference proteome</keyword>
<comment type="caution">
    <text evidence="2">The sequence shown here is derived from an EMBL/GenBank/DDBJ whole genome shotgun (WGS) entry which is preliminary data.</text>
</comment>
<reference evidence="2" key="1">
    <citation type="journal article" date="2023" name="Mol. Phylogenet. Evol.">
        <title>Genome-scale phylogeny and comparative genomics of the fungal order Sordariales.</title>
        <authorList>
            <person name="Hensen N."/>
            <person name="Bonometti L."/>
            <person name="Westerberg I."/>
            <person name="Brannstrom I.O."/>
            <person name="Guillou S."/>
            <person name="Cros-Aarteil S."/>
            <person name="Calhoun S."/>
            <person name="Haridas S."/>
            <person name="Kuo A."/>
            <person name="Mondo S."/>
            <person name="Pangilinan J."/>
            <person name="Riley R."/>
            <person name="LaButti K."/>
            <person name="Andreopoulos B."/>
            <person name="Lipzen A."/>
            <person name="Chen C."/>
            <person name="Yan M."/>
            <person name="Daum C."/>
            <person name="Ng V."/>
            <person name="Clum A."/>
            <person name="Steindorff A."/>
            <person name="Ohm R.A."/>
            <person name="Martin F."/>
            <person name="Silar P."/>
            <person name="Natvig D.O."/>
            <person name="Lalanne C."/>
            <person name="Gautier V."/>
            <person name="Ament-Velasquez S.L."/>
            <person name="Kruys A."/>
            <person name="Hutchinson M.I."/>
            <person name="Powell A.J."/>
            <person name="Barry K."/>
            <person name="Miller A.N."/>
            <person name="Grigoriev I.V."/>
            <person name="Debuchy R."/>
            <person name="Gladieux P."/>
            <person name="Hiltunen Thoren M."/>
            <person name="Johannesson H."/>
        </authorList>
    </citation>
    <scope>NUCLEOTIDE SEQUENCE</scope>
    <source>
        <strain evidence="2">PSN243</strain>
    </source>
</reference>
<feature type="signal peptide" evidence="1">
    <location>
        <begin position="1"/>
        <end position="23"/>
    </location>
</feature>
<protein>
    <submittedName>
        <fullName evidence="2">Uncharacterized protein</fullName>
    </submittedName>
</protein>
<reference evidence="2" key="2">
    <citation type="submission" date="2023-05" db="EMBL/GenBank/DDBJ databases">
        <authorList>
            <consortium name="Lawrence Berkeley National Laboratory"/>
            <person name="Steindorff A."/>
            <person name="Hensen N."/>
            <person name="Bonometti L."/>
            <person name="Westerberg I."/>
            <person name="Brannstrom I.O."/>
            <person name="Guillou S."/>
            <person name="Cros-Aarteil S."/>
            <person name="Calhoun S."/>
            <person name="Haridas S."/>
            <person name="Kuo A."/>
            <person name="Mondo S."/>
            <person name="Pangilinan J."/>
            <person name="Riley R."/>
            <person name="Labutti K."/>
            <person name="Andreopoulos B."/>
            <person name="Lipzen A."/>
            <person name="Chen C."/>
            <person name="Yanf M."/>
            <person name="Daum C."/>
            <person name="Ng V."/>
            <person name="Clum A."/>
            <person name="Ohm R."/>
            <person name="Martin F."/>
            <person name="Silar P."/>
            <person name="Natvig D."/>
            <person name="Lalanne C."/>
            <person name="Gautier V."/>
            <person name="Ament-Velasquez S.L."/>
            <person name="Kruys A."/>
            <person name="Hutchinson M.I."/>
            <person name="Powell A.J."/>
            <person name="Barry K."/>
            <person name="Miller A.N."/>
            <person name="Grigoriev I.V."/>
            <person name="Debuchy R."/>
            <person name="Gladieux P."/>
            <person name="Thoren M.H."/>
            <person name="Johannesson H."/>
        </authorList>
    </citation>
    <scope>NUCLEOTIDE SEQUENCE</scope>
    <source>
        <strain evidence="2">PSN243</strain>
    </source>
</reference>
<dbReference type="Proteomes" id="UP001321760">
    <property type="component" value="Unassembled WGS sequence"/>
</dbReference>
<name>A0AAV9G755_9PEZI</name>
<sequence>MLQPKNLLVGLVLLLATSDLALSLPNPGPANTTSAESNADLLPLEKRSCPSRRRAVNWIAGCSDNWAGRCWNACVQSAPGKNCCEGLASGIRDSCGFISPLAKNCYCSCWAYP</sequence>